<reference evidence="2 3" key="1">
    <citation type="submission" date="2023-03" db="EMBL/GenBank/DDBJ databases">
        <title>High recombination rates correlate with genetic variation in Cardiocondyla obscurior ants.</title>
        <authorList>
            <person name="Errbii M."/>
        </authorList>
    </citation>
    <scope>NUCLEOTIDE SEQUENCE [LARGE SCALE GENOMIC DNA]</scope>
    <source>
        <strain evidence="2">Alpha-2009</strain>
        <tissue evidence="2">Whole body</tissue>
    </source>
</reference>
<keyword evidence="1" id="KW-1133">Transmembrane helix</keyword>
<evidence type="ECO:0000313" key="2">
    <source>
        <dbReference type="EMBL" id="KAL0124587.1"/>
    </source>
</evidence>
<comment type="caution">
    <text evidence="2">The sequence shown here is derived from an EMBL/GenBank/DDBJ whole genome shotgun (WGS) entry which is preliminary data.</text>
</comment>
<feature type="transmembrane region" description="Helical" evidence="1">
    <location>
        <begin position="30"/>
        <end position="50"/>
    </location>
</feature>
<gene>
    <name evidence="2" type="ORF">PUN28_006442</name>
</gene>
<name>A0AAW2GDY3_9HYME</name>
<organism evidence="2 3">
    <name type="scientific">Cardiocondyla obscurior</name>
    <dbReference type="NCBI Taxonomy" id="286306"/>
    <lineage>
        <taxon>Eukaryota</taxon>
        <taxon>Metazoa</taxon>
        <taxon>Ecdysozoa</taxon>
        <taxon>Arthropoda</taxon>
        <taxon>Hexapoda</taxon>
        <taxon>Insecta</taxon>
        <taxon>Pterygota</taxon>
        <taxon>Neoptera</taxon>
        <taxon>Endopterygota</taxon>
        <taxon>Hymenoptera</taxon>
        <taxon>Apocrita</taxon>
        <taxon>Aculeata</taxon>
        <taxon>Formicoidea</taxon>
        <taxon>Formicidae</taxon>
        <taxon>Myrmicinae</taxon>
        <taxon>Cardiocondyla</taxon>
    </lineage>
</organism>
<dbReference type="AlphaFoldDB" id="A0AAW2GDY3"/>
<sequence length="52" mass="6532">MKITLLQSYYMHTYYFKAITYGKTDYFYPLYFTFMKYTYLFCSTICHLIFSR</sequence>
<proteinExistence type="predicted"/>
<evidence type="ECO:0000313" key="3">
    <source>
        <dbReference type="Proteomes" id="UP001430953"/>
    </source>
</evidence>
<dbReference type="Proteomes" id="UP001430953">
    <property type="component" value="Unassembled WGS sequence"/>
</dbReference>
<keyword evidence="3" id="KW-1185">Reference proteome</keyword>
<protein>
    <submittedName>
        <fullName evidence="2">Uncharacterized protein</fullName>
    </submittedName>
</protein>
<dbReference type="EMBL" id="JADYXP020000005">
    <property type="protein sequence ID" value="KAL0124587.1"/>
    <property type="molecule type" value="Genomic_DNA"/>
</dbReference>
<keyword evidence="1" id="KW-0812">Transmembrane</keyword>
<accession>A0AAW2GDY3</accession>
<keyword evidence="1" id="KW-0472">Membrane</keyword>
<evidence type="ECO:0000256" key="1">
    <source>
        <dbReference type="SAM" id="Phobius"/>
    </source>
</evidence>